<dbReference type="SUPFAM" id="SSF63380">
    <property type="entry name" value="Riboflavin synthase domain-like"/>
    <property type="match status" value="1"/>
</dbReference>
<evidence type="ECO:0000313" key="4">
    <source>
        <dbReference type="Proteomes" id="UP000256794"/>
    </source>
</evidence>
<comment type="caution">
    <text evidence="3">The sequence shown here is derived from an EMBL/GenBank/DDBJ whole genome shotgun (WGS) entry which is preliminary data.</text>
</comment>
<dbReference type="Pfam" id="PF08021">
    <property type="entry name" value="FAD_binding_9"/>
    <property type="match status" value="1"/>
</dbReference>
<dbReference type="GO" id="GO:0016491">
    <property type="term" value="F:oxidoreductase activity"/>
    <property type="evidence" value="ECO:0007669"/>
    <property type="project" value="InterPro"/>
</dbReference>
<protein>
    <submittedName>
        <fullName evidence="3">NADPH-dependent ferric siderophore reductase</fullName>
    </submittedName>
</protein>
<dbReference type="InterPro" id="IPR017938">
    <property type="entry name" value="Riboflavin_synthase-like_b-brl"/>
</dbReference>
<dbReference type="InterPro" id="IPR039374">
    <property type="entry name" value="SIP_fam"/>
</dbReference>
<dbReference type="PANTHER" id="PTHR30157:SF0">
    <property type="entry name" value="NADPH-DEPENDENT FERRIC-CHELATE REDUCTASE"/>
    <property type="match status" value="1"/>
</dbReference>
<dbReference type="InterPro" id="IPR013113">
    <property type="entry name" value="SIP_FAD-bd"/>
</dbReference>
<sequence>MTRNVVALGRLSCVRWDAIEDFTRTLSEFCKVHVTPDHVLTADLGAGGIELRWAGNEAAVRLEAALEPGLQNLRDTLAHMLDTVREGLSANLRWEAGGDLAGRLPPNFRLGRVRSARRIAPRFIRLRIEAEDLAYLNQTGLHLRLLQPRDPENPVWPRLLANGRTGWPGGAHLHMPVYTIRAIDPGAGWLDVDVFLHGNGPTCAWAQEVRPGAPVGLTGPGGGWLPQGRHLCLGGDETALPVIARILEQAAPDSRGLALIEIEDAQDIQPIAAPAGVELVWLVRNRRDPGLRDTLTRSAARAYAADPQAEILFGGEKADALAIRAVLREAFGRLPATVSTSAYWSRTA</sequence>
<gene>
    <name evidence="3" type="ORF">ATH84_102221</name>
</gene>
<dbReference type="InterPro" id="IPR017927">
    <property type="entry name" value="FAD-bd_FR_type"/>
</dbReference>
<dbReference type="InterPro" id="IPR007037">
    <property type="entry name" value="SIP_rossman_dom"/>
</dbReference>
<dbReference type="Gene3D" id="2.40.30.10">
    <property type="entry name" value="Translation factors"/>
    <property type="match status" value="1"/>
</dbReference>
<comment type="similarity">
    <text evidence="1">Belongs to the SIP oxidoreductase family.</text>
</comment>
<accession>A0AAQ0HGS5</accession>
<dbReference type="Pfam" id="PF04954">
    <property type="entry name" value="SIP"/>
    <property type="match status" value="1"/>
</dbReference>
<dbReference type="CDD" id="cd06193">
    <property type="entry name" value="siderophore_interacting"/>
    <property type="match status" value="1"/>
</dbReference>
<dbReference type="PROSITE" id="PS51384">
    <property type="entry name" value="FAD_FR"/>
    <property type="match status" value="1"/>
</dbReference>
<feature type="domain" description="FAD-binding FR-type" evidence="2">
    <location>
        <begin position="106"/>
        <end position="227"/>
    </location>
</feature>
<keyword evidence="4" id="KW-1185">Reference proteome</keyword>
<evidence type="ECO:0000259" key="2">
    <source>
        <dbReference type="PROSITE" id="PS51384"/>
    </source>
</evidence>
<evidence type="ECO:0000313" key="3">
    <source>
        <dbReference type="EMBL" id="REG44552.1"/>
    </source>
</evidence>
<dbReference type="Gene3D" id="3.40.50.80">
    <property type="entry name" value="Nucleotide-binding domain of ferredoxin-NADP reductase (FNR) module"/>
    <property type="match status" value="1"/>
</dbReference>
<dbReference type="AlphaFoldDB" id="A0AAQ0HGS5"/>
<proteinExistence type="inferred from homology"/>
<dbReference type="InterPro" id="IPR039261">
    <property type="entry name" value="FNR_nucleotide-bd"/>
</dbReference>
<name>A0AAQ0HGS5_PARVE</name>
<evidence type="ECO:0000256" key="1">
    <source>
        <dbReference type="ARBA" id="ARBA00035644"/>
    </source>
</evidence>
<reference evidence="3 4" key="1">
    <citation type="submission" date="2018-08" db="EMBL/GenBank/DDBJ databases">
        <title>Genomic Encyclopedia of Archaeal and Bacterial Type Strains, Phase II (KMG-II): from individual species to whole genera.</title>
        <authorList>
            <person name="Goeker M."/>
        </authorList>
    </citation>
    <scope>NUCLEOTIDE SEQUENCE [LARGE SCALE GENOMIC DNA]</scope>
    <source>
        <strain evidence="3 4">DSM 582</strain>
    </source>
</reference>
<dbReference type="RefSeq" id="WP_036750521.1">
    <property type="nucleotide sequence ID" value="NZ_CP035286.1"/>
</dbReference>
<organism evidence="3 4">
    <name type="scientific">Paracoccus versutus</name>
    <name type="common">Thiobacillus versutus</name>
    <dbReference type="NCBI Taxonomy" id="34007"/>
    <lineage>
        <taxon>Bacteria</taxon>
        <taxon>Pseudomonadati</taxon>
        <taxon>Pseudomonadota</taxon>
        <taxon>Alphaproteobacteria</taxon>
        <taxon>Rhodobacterales</taxon>
        <taxon>Paracoccaceae</taxon>
        <taxon>Paracoccus</taxon>
    </lineage>
</organism>
<dbReference type="Proteomes" id="UP000256794">
    <property type="component" value="Unassembled WGS sequence"/>
</dbReference>
<dbReference type="EMBL" id="QUMX01000022">
    <property type="protein sequence ID" value="REG44552.1"/>
    <property type="molecule type" value="Genomic_DNA"/>
</dbReference>
<dbReference type="PANTHER" id="PTHR30157">
    <property type="entry name" value="FERRIC REDUCTASE, NADPH-DEPENDENT"/>
    <property type="match status" value="1"/>
</dbReference>